<evidence type="ECO:0000313" key="3">
    <source>
        <dbReference type="Proteomes" id="UP000243459"/>
    </source>
</evidence>
<evidence type="ECO:0000256" key="1">
    <source>
        <dbReference type="SAM" id="SignalP"/>
    </source>
</evidence>
<dbReference type="EMBL" id="CM007383">
    <property type="protein sequence ID" value="ONK75999.1"/>
    <property type="molecule type" value="Genomic_DNA"/>
</dbReference>
<dbReference type="Gramene" id="ONK75999">
    <property type="protein sequence ID" value="ONK75999"/>
    <property type="gene ID" value="A4U43_C03F22780"/>
</dbReference>
<feature type="signal peptide" evidence="1">
    <location>
        <begin position="1"/>
        <end position="24"/>
    </location>
</feature>
<organism evidence="2 3">
    <name type="scientific">Asparagus officinalis</name>
    <name type="common">Garden asparagus</name>
    <dbReference type="NCBI Taxonomy" id="4686"/>
    <lineage>
        <taxon>Eukaryota</taxon>
        <taxon>Viridiplantae</taxon>
        <taxon>Streptophyta</taxon>
        <taxon>Embryophyta</taxon>
        <taxon>Tracheophyta</taxon>
        <taxon>Spermatophyta</taxon>
        <taxon>Magnoliopsida</taxon>
        <taxon>Liliopsida</taxon>
        <taxon>Asparagales</taxon>
        <taxon>Asparagaceae</taxon>
        <taxon>Asparagoideae</taxon>
        <taxon>Asparagus</taxon>
    </lineage>
</organism>
<evidence type="ECO:0000313" key="2">
    <source>
        <dbReference type="EMBL" id="ONK75999.1"/>
    </source>
</evidence>
<protein>
    <submittedName>
        <fullName evidence="2">Uncharacterized protein</fullName>
    </submittedName>
</protein>
<keyword evidence="1" id="KW-0732">Signal</keyword>
<gene>
    <name evidence="2" type="ORF">A4U43_C03F22780</name>
</gene>
<accession>A0A5P1FGJ2</accession>
<dbReference type="Proteomes" id="UP000243459">
    <property type="component" value="Chromosome 3"/>
</dbReference>
<proteinExistence type="predicted"/>
<feature type="chain" id="PRO_5024438487" evidence="1">
    <location>
        <begin position="25"/>
        <end position="145"/>
    </location>
</feature>
<reference evidence="3" key="1">
    <citation type="journal article" date="2017" name="Nat. Commun.">
        <title>The asparagus genome sheds light on the origin and evolution of a young Y chromosome.</title>
        <authorList>
            <person name="Harkess A."/>
            <person name="Zhou J."/>
            <person name="Xu C."/>
            <person name="Bowers J.E."/>
            <person name="Van der Hulst R."/>
            <person name="Ayyampalayam S."/>
            <person name="Mercati F."/>
            <person name="Riccardi P."/>
            <person name="McKain M.R."/>
            <person name="Kakrana A."/>
            <person name="Tang H."/>
            <person name="Ray J."/>
            <person name="Groenendijk J."/>
            <person name="Arikit S."/>
            <person name="Mathioni S.M."/>
            <person name="Nakano M."/>
            <person name="Shan H."/>
            <person name="Telgmann-Rauber A."/>
            <person name="Kanno A."/>
            <person name="Yue Z."/>
            <person name="Chen H."/>
            <person name="Li W."/>
            <person name="Chen Y."/>
            <person name="Xu X."/>
            <person name="Zhang Y."/>
            <person name="Luo S."/>
            <person name="Chen H."/>
            <person name="Gao J."/>
            <person name="Mao Z."/>
            <person name="Pires J.C."/>
            <person name="Luo M."/>
            <person name="Kudrna D."/>
            <person name="Wing R.A."/>
            <person name="Meyers B.C."/>
            <person name="Yi K."/>
            <person name="Kong H."/>
            <person name="Lavrijsen P."/>
            <person name="Sunseri F."/>
            <person name="Falavigna A."/>
            <person name="Ye Y."/>
            <person name="Leebens-Mack J.H."/>
            <person name="Chen G."/>
        </authorList>
    </citation>
    <scope>NUCLEOTIDE SEQUENCE [LARGE SCALE GENOMIC DNA]</scope>
    <source>
        <strain evidence="3">cv. DH0086</strain>
    </source>
</reference>
<dbReference type="AlphaFoldDB" id="A0A5P1FGJ2"/>
<name>A0A5P1FGJ2_ASPOF</name>
<sequence>MPSIIIFHMTQVLSFSLSTSIVSPLSFPYPPKTKETNNLFQAIQQPPCMFALKQNRREQKFPFEQNESLSNWLAQMGPWVGFDFTHADPTTTKCTSRTYSMFIFDKKRPRHKNQRHTQQLQLKMPTITKQVQLLIHYQVGMQLFI</sequence>
<keyword evidence="3" id="KW-1185">Reference proteome</keyword>